<keyword evidence="1" id="KW-0472">Membrane</keyword>
<protein>
    <submittedName>
        <fullName evidence="2">Uncharacterized protein</fullName>
    </submittedName>
</protein>
<feature type="transmembrane region" description="Helical" evidence="1">
    <location>
        <begin position="57"/>
        <end position="90"/>
    </location>
</feature>
<dbReference type="Proteomes" id="UP000276133">
    <property type="component" value="Unassembled WGS sequence"/>
</dbReference>
<comment type="caution">
    <text evidence="2">The sequence shown here is derived from an EMBL/GenBank/DDBJ whole genome shotgun (WGS) entry which is preliminary data.</text>
</comment>
<organism evidence="2 3">
    <name type="scientific">Brachionus plicatilis</name>
    <name type="common">Marine rotifer</name>
    <name type="synonym">Brachionus muelleri</name>
    <dbReference type="NCBI Taxonomy" id="10195"/>
    <lineage>
        <taxon>Eukaryota</taxon>
        <taxon>Metazoa</taxon>
        <taxon>Spiralia</taxon>
        <taxon>Gnathifera</taxon>
        <taxon>Rotifera</taxon>
        <taxon>Eurotatoria</taxon>
        <taxon>Monogononta</taxon>
        <taxon>Pseudotrocha</taxon>
        <taxon>Ploima</taxon>
        <taxon>Brachionidae</taxon>
        <taxon>Brachionus</taxon>
    </lineage>
</organism>
<proteinExistence type="predicted"/>
<dbReference type="EMBL" id="REGN01004681">
    <property type="protein sequence ID" value="RNA16565.1"/>
    <property type="molecule type" value="Genomic_DNA"/>
</dbReference>
<keyword evidence="3" id="KW-1185">Reference proteome</keyword>
<keyword evidence="1" id="KW-1133">Transmembrane helix</keyword>
<name>A0A3M7QZZ8_BRAPC</name>
<sequence length="99" mass="11201">MHHICDLVHTTFRAQVGYVHQSFCSLAKVQQLNKASKLQNFGHSTTVNASYLRFPQFALFVSLFLGLAAPTSVSFFFFSVAFSIVFSALVSRRRSRHRS</sequence>
<evidence type="ECO:0000313" key="2">
    <source>
        <dbReference type="EMBL" id="RNA16565.1"/>
    </source>
</evidence>
<evidence type="ECO:0000313" key="3">
    <source>
        <dbReference type="Proteomes" id="UP000276133"/>
    </source>
</evidence>
<dbReference type="AlphaFoldDB" id="A0A3M7QZZ8"/>
<evidence type="ECO:0000256" key="1">
    <source>
        <dbReference type="SAM" id="Phobius"/>
    </source>
</evidence>
<gene>
    <name evidence="2" type="ORF">BpHYR1_023416</name>
</gene>
<accession>A0A3M7QZZ8</accession>
<keyword evidence="1" id="KW-0812">Transmembrane</keyword>
<reference evidence="2 3" key="1">
    <citation type="journal article" date="2018" name="Sci. Rep.">
        <title>Genomic signatures of local adaptation to the degree of environmental predictability in rotifers.</title>
        <authorList>
            <person name="Franch-Gras L."/>
            <person name="Hahn C."/>
            <person name="Garcia-Roger E.M."/>
            <person name="Carmona M.J."/>
            <person name="Serra M."/>
            <person name="Gomez A."/>
        </authorList>
    </citation>
    <scope>NUCLEOTIDE SEQUENCE [LARGE SCALE GENOMIC DNA]</scope>
    <source>
        <strain evidence="2">HYR1</strain>
    </source>
</reference>